<keyword evidence="3" id="KW-0560">Oxidoreductase</keyword>
<dbReference type="PANTHER" id="PTHR46300">
    <property type="entry name" value="P450, PUTATIVE (EUROFUNG)-RELATED-RELATED"/>
    <property type="match status" value="1"/>
</dbReference>
<evidence type="ECO:0000256" key="2">
    <source>
        <dbReference type="ARBA" id="ARBA00022723"/>
    </source>
</evidence>
<feature type="compositionally biased region" description="Polar residues" evidence="5">
    <location>
        <begin position="401"/>
        <end position="422"/>
    </location>
</feature>
<keyword evidence="6" id="KW-0472">Membrane</keyword>
<reference evidence="7 8" key="1">
    <citation type="journal article" date="2018" name="IMA Fungus">
        <title>IMA Genome-F 9: Draft genome sequence of Annulohypoxylon stygium, Aspergillus mulundensis, Berkeleyomyces basicola (syn. Thielaviopsis basicola), Ceratocystis smalleyi, two Cercospora beticola strains, Coleophoma cylindrospora, Fusarium fracticaudum, Phialophora cf. hyalina, and Morchella septimelata.</title>
        <authorList>
            <person name="Wingfield B.D."/>
            <person name="Bills G.F."/>
            <person name="Dong Y."/>
            <person name="Huang W."/>
            <person name="Nel W.J."/>
            <person name="Swalarsk-Parry B.S."/>
            <person name="Vaghefi N."/>
            <person name="Wilken P.M."/>
            <person name="An Z."/>
            <person name="de Beer Z.W."/>
            <person name="De Vos L."/>
            <person name="Chen L."/>
            <person name="Duong T.A."/>
            <person name="Gao Y."/>
            <person name="Hammerbacher A."/>
            <person name="Kikkert J.R."/>
            <person name="Li Y."/>
            <person name="Li H."/>
            <person name="Li K."/>
            <person name="Li Q."/>
            <person name="Liu X."/>
            <person name="Ma X."/>
            <person name="Naidoo K."/>
            <person name="Pethybridge S.J."/>
            <person name="Sun J."/>
            <person name="Steenkamp E.T."/>
            <person name="van der Nest M.A."/>
            <person name="van Wyk S."/>
            <person name="Wingfield M.J."/>
            <person name="Xiong C."/>
            <person name="Yue Q."/>
            <person name="Zhang X."/>
        </authorList>
    </citation>
    <scope>NUCLEOTIDE SEQUENCE [LARGE SCALE GENOMIC DNA]</scope>
    <source>
        <strain evidence="7 8">BP6252</strain>
    </source>
</reference>
<dbReference type="Pfam" id="PF00067">
    <property type="entry name" value="p450"/>
    <property type="match status" value="1"/>
</dbReference>
<evidence type="ECO:0000256" key="1">
    <source>
        <dbReference type="ARBA" id="ARBA00010617"/>
    </source>
</evidence>
<evidence type="ECO:0000313" key="7">
    <source>
        <dbReference type="EMBL" id="RDW67918.1"/>
    </source>
</evidence>
<feature type="region of interest" description="Disordered" evidence="5">
    <location>
        <begin position="401"/>
        <end position="440"/>
    </location>
</feature>
<dbReference type="InterPro" id="IPR002401">
    <property type="entry name" value="Cyt_P450_E_grp-I"/>
</dbReference>
<gene>
    <name evidence="7" type="ORF">BP6252_09314</name>
</gene>
<evidence type="ECO:0008006" key="9">
    <source>
        <dbReference type="Google" id="ProtNLM"/>
    </source>
</evidence>
<dbReference type="Gene3D" id="1.10.630.10">
    <property type="entry name" value="Cytochrome P450"/>
    <property type="match status" value="1"/>
</dbReference>
<keyword evidence="4" id="KW-0408">Iron</keyword>
<proteinExistence type="inferred from homology"/>
<dbReference type="GO" id="GO:0004497">
    <property type="term" value="F:monooxygenase activity"/>
    <property type="evidence" value="ECO:0007669"/>
    <property type="project" value="InterPro"/>
</dbReference>
<dbReference type="GO" id="GO:0016705">
    <property type="term" value="F:oxidoreductase activity, acting on paired donors, with incorporation or reduction of molecular oxygen"/>
    <property type="evidence" value="ECO:0007669"/>
    <property type="project" value="InterPro"/>
</dbReference>
<evidence type="ECO:0000256" key="4">
    <source>
        <dbReference type="ARBA" id="ARBA00023004"/>
    </source>
</evidence>
<dbReference type="STRING" id="1849047.A0A3D8R1T7"/>
<keyword evidence="6" id="KW-1133">Transmembrane helix</keyword>
<dbReference type="OrthoDB" id="1103324at2759"/>
<evidence type="ECO:0000256" key="6">
    <source>
        <dbReference type="SAM" id="Phobius"/>
    </source>
</evidence>
<dbReference type="AlphaFoldDB" id="A0A3D8R1T7"/>
<name>A0A3D8R1T7_9HELO</name>
<feature type="transmembrane region" description="Helical" evidence="6">
    <location>
        <begin position="17"/>
        <end position="35"/>
    </location>
</feature>
<dbReference type="SUPFAM" id="SSF48264">
    <property type="entry name" value="Cytochrome P450"/>
    <property type="match status" value="1"/>
</dbReference>
<protein>
    <recommendedName>
        <fullName evidence="9">Cytochrome P450</fullName>
    </recommendedName>
</protein>
<evidence type="ECO:0000256" key="3">
    <source>
        <dbReference type="ARBA" id="ARBA00023002"/>
    </source>
</evidence>
<dbReference type="GO" id="GO:0020037">
    <property type="term" value="F:heme binding"/>
    <property type="evidence" value="ECO:0007669"/>
    <property type="project" value="InterPro"/>
</dbReference>
<keyword evidence="2" id="KW-0479">Metal-binding</keyword>
<keyword evidence="8" id="KW-1185">Reference proteome</keyword>
<keyword evidence="6" id="KW-0812">Transmembrane</keyword>
<comment type="similarity">
    <text evidence="1">Belongs to the cytochrome P450 family.</text>
</comment>
<evidence type="ECO:0000256" key="5">
    <source>
        <dbReference type="SAM" id="MobiDB-lite"/>
    </source>
</evidence>
<dbReference type="PRINTS" id="PR00463">
    <property type="entry name" value="EP450I"/>
</dbReference>
<feature type="transmembrane region" description="Helical" evidence="6">
    <location>
        <begin position="299"/>
        <end position="322"/>
    </location>
</feature>
<organism evidence="7 8">
    <name type="scientific">Coleophoma cylindrospora</name>
    <dbReference type="NCBI Taxonomy" id="1849047"/>
    <lineage>
        <taxon>Eukaryota</taxon>
        <taxon>Fungi</taxon>
        <taxon>Dikarya</taxon>
        <taxon>Ascomycota</taxon>
        <taxon>Pezizomycotina</taxon>
        <taxon>Leotiomycetes</taxon>
        <taxon>Helotiales</taxon>
        <taxon>Dermateaceae</taxon>
        <taxon>Coleophoma</taxon>
    </lineage>
</organism>
<dbReference type="InterPro" id="IPR050364">
    <property type="entry name" value="Cytochrome_P450_fung"/>
</dbReference>
<evidence type="ECO:0000313" key="8">
    <source>
        <dbReference type="Proteomes" id="UP000256645"/>
    </source>
</evidence>
<comment type="caution">
    <text evidence="7">The sequence shown here is derived from an EMBL/GenBank/DDBJ whole genome shotgun (WGS) entry which is preliminary data.</text>
</comment>
<dbReference type="PANTHER" id="PTHR46300:SF6">
    <property type="entry name" value="CYTOCHROME P450 2C30"/>
    <property type="match status" value="1"/>
</dbReference>
<sequence>MGAFLVTLAQIGSNTGSVSNVLVIFTVWGVLWLVSQNRSPRSTGKHEVLPGPRQIPVLGRIHDLPRQHTWLKFKEWAGIYGPIYSTSMLGAKFLILSDEKIVEDILVKRARIYSDRPPIRSLFDSKSTYGSMEYLPLMGKNKYWSRQRRWVHASLNSATDAQYHGVIDFEVKRWIFRLIGEPDNFSRSLEDMASKIICTLTWDDHSVSEQNRESAWKLLNQFSPSGPITNVVTPLWDLPLWANPWKRSEIKRHDEQKAFWMERFLTTREKFEKGIQRPCWTTQYIKNAKTSQLSGDSEAASCIGMLAIIGVFTISSPLHYFLMAMVHHQEWLTKCQREIDEACNGSMPTFRDAPNLPILRACINETMRWRPAGPLEKPVFSHLTVFYYLILSNILTQRTFDQSGGSSQAGQPTRSHYPSIPTQKGCHGSVGASAPALANQ</sequence>
<dbReference type="Proteomes" id="UP000256645">
    <property type="component" value="Unassembled WGS sequence"/>
</dbReference>
<dbReference type="InterPro" id="IPR036396">
    <property type="entry name" value="Cyt_P450_sf"/>
</dbReference>
<dbReference type="GO" id="GO:0005506">
    <property type="term" value="F:iron ion binding"/>
    <property type="evidence" value="ECO:0007669"/>
    <property type="project" value="InterPro"/>
</dbReference>
<dbReference type="InterPro" id="IPR001128">
    <property type="entry name" value="Cyt_P450"/>
</dbReference>
<dbReference type="EMBL" id="PDLM01000010">
    <property type="protein sequence ID" value="RDW67918.1"/>
    <property type="molecule type" value="Genomic_DNA"/>
</dbReference>
<accession>A0A3D8R1T7</accession>